<reference evidence="8 9" key="1">
    <citation type="submission" date="2019-07" db="EMBL/GenBank/DDBJ databases">
        <title>Genomics analysis of Aphanomyces spp. identifies a new class of oomycete effector associated with host adaptation.</title>
        <authorList>
            <person name="Gaulin E."/>
        </authorList>
    </citation>
    <scope>NUCLEOTIDE SEQUENCE [LARGE SCALE GENOMIC DNA]</scope>
    <source>
        <strain evidence="8 9">ATCC 201684</strain>
    </source>
</reference>
<keyword evidence="9" id="KW-1185">Reference proteome</keyword>
<dbReference type="SUPFAM" id="SSF51713">
    <property type="entry name" value="tRNA-guanine transglycosylase"/>
    <property type="match status" value="1"/>
</dbReference>
<feature type="active site" description="Nucleophile" evidence="6">
    <location>
        <position position="298"/>
    </location>
</feature>
<dbReference type="GO" id="GO:0046872">
    <property type="term" value="F:metal ion binding"/>
    <property type="evidence" value="ECO:0007669"/>
    <property type="project" value="UniProtKB-KW"/>
</dbReference>
<dbReference type="GO" id="GO:0005829">
    <property type="term" value="C:cytosol"/>
    <property type="evidence" value="ECO:0007669"/>
    <property type="project" value="TreeGrafter"/>
</dbReference>
<dbReference type="PANTHER" id="PTHR43530:SF1">
    <property type="entry name" value="QUEUINE TRNA-RIBOSYLTRANSFERASE CATALYTIC SUBUNIT 1"/>
    <property type="match status" value="1"/>
</dbReference>
<accession>A0A6G0W6A7</accession>
<evidence type="ECO:0000256" key="2">
    <source>
        <dbReference type="ARBA" id="ARBA00022679"/>
    </source>
</evidence>
<dbReference type="HAMAP" id="MF_00168">
    <property type="entry name" value="Q_tRNA_Tgt"/>
    <property type="match status" value="1"/>
</dbReference>
<evidence type="ECO:0000313" key="9">
    <source>
        <dbReference type="Proteomes" id="UP000481153"/>
    </source>
</evidence>
<feature type="domain" description="tRNA-guanine(15) transglycosylase-like" evidence="7">
    <location>
        <begin position="25"/>
        <end position="400"/>
    </location>
</feature>
<feature type="active site" description="Proton acceptor" evidence="6">
    <location>
        <position position="105"/>
    </location>
</feature>
<comment type="cofactor">
    <cofactor evidence="6">
        <name>Zn(2+)</name>
        <dbReference type="ChEBI" id="CHEBI:29105"/>
    </cofactor>
</comment>
<name>A0A6G0W6A7_9STRA</name>
<dbReference type="InterPro" id="IPR036511">
    <property type="entry name" value="TGT-like_sf"/>
</dbReference>
<feature type="region of interest" description="RNA binding; important for wobble base 34 recognition" evidence="6">
    <location>
        <begin position="303"/>
        <end position="307"/>
    </location>
</feature>
<gene>
    <name evidence="8" type="ORF">Ae201684_018328</name>
</gene>
<dbReference type="EC" id="2.4.2.64" evidence="6"/>
<evidence type="ECO:0000256" key="5">
    <source>
        <dbReference type="ARBA" id="ARBA00022833"/>
    </source>
</evidence>
<evidence type="ECO:0000256" key="6">
    <source>
        <dbReference type="HAMAP-Rule" id="MF_03218"/>
    </source>
</evidence>
<evidence type="ECO:0000259" key="7">
    <source>
        <dbReference type="Pfam" id="PF01702"/>
    </source>
</evidence>
<dbReference type="EMBL" id="VJMJ01000330">
    <property type="protein sequence ID" value="KAF0722595.1"/>
    <property type="molecule type" value="Genomic_DNA"/>
</dbReference>
<dbReference type="NCBIfam" id="TIGR00449">
    <property type="entry name" value="tgt_general"/>
    <property type="match status" value="1"/>
</dbReference>
<evidence type="ECO:0000313" key="8">
    <source>
        <dbReference type="EMBL" id="KAF0722595.1"/>
    </source>
</evidence>
<comment type="subunit">
    <text evidence="6">Heterodimer of a catalytic subunit and an accessory subunit.</text>
</comment>
<keyword evidence="3 6" id="KW-0819">tRNA processing</keyword>
<dbReference type="NCBIfam" id="TIGR00430">
    <property type="entry name" value="Q_tRNA_tgt"/>
    <property type="match status" value="1"/>
</dbReference>
<dbReference type="InterPro" id="IPR004803">
    <property type="entry name" value="TGT"/>
</dbReference>
<organism evidence="8 9">
    <name type="scientific">Aphanomyces euteiches</name>
    <dbReference type="NCBI Taxonomy" id="100861"/>
    <lineage>
        <taxon>Eukaryota</taxon>
        <taxon>Sar</taxon>
        <taxon>Stramenopiles</taxon>
        <taxon>Oomycota</taxon>
        <taxon>Saprolegniomycetes</taxon>
        <taxon>Saprolegniales</taxon>
        <taxon>Verrucalvaceae</taxon>
        <taxon>Aphanomyces</taxon>
    </lineage>
</organism>
<dbReference type="VEuPathDB" id="FungiDB:AeMF1_002181"/>
<sequence>MAPHKVEFSKESPALKLDVLHTSGRARACDLHLPHGTVHTPIFMPVGTQGTIKGITAEQMGLPPIDCKILLANTYHLALRPGTELLRDIGGLHDFMGWQRNILTDSGGFQMVSLLELAQITEVGVEFQSPVDGTTMLLTPEMSITHQNNIGADIIMALDDVAPSTIQDNARFLEATERTLRWIDRCIAAHKRPESQNLFGIVQGGYTVMSSSLKILGKGGLDTKPGGLRERCIQGLIDRNLPGYAIGGLAGGEDKTSFWTVVALCAARLPANKPRYLMGVGYPVDLVVCSALGVDMFDCVYPTRTGRFGTAITPKGLLRMKSAEFATDAGPLDATCACMVCKQYSRAYLYHVMKKEGSIGPQLITYHNVAYMLNLMAQVRQAILDDKFPTFVRAFLKEWHQGSEIPQWVKDALNHVNIFIDE</sequence>
<keyword evidence="6" id="KW-0963">Cytoplasm</keyword>
<comment type="subcellular location">
    <subcellularLocation>
        <location evidence="6">Cytoplasm</location>
    </subcellularLocation>
</comment>
<comment type="catalytic activity">
    <reaction evidence="6">
        <text>guanosine(34) in tRNA + queuine = queuosine(34) in tRNA + guanine</text>
        <dbReference type="Rhea" id="RHEA:16633"/>
        <dbReference type="Rhea" id="RHEA-COMP:10341"/>
        <dbReference type="Rhea" id="RHEA-COMP:18571"/>
        <dbReference type="ChEBI" id="CHEBI:16235"/>
        <dbReference type="ChEBI" id="CHEBI:17433"/>
        <dbReference type="ChEBI" id="CHEBI:74269"/>
        <dbReference type="ChEBI" id="CHEBI:194431"/>
        <dbReference type="EC" id="2.4.2.64"/>
    </reaction>
</comment>
<dbReference type="Pfam" id="PF01702">
    <property type="entry name" value="TGT"/>
    <property type="match status" value="1"/>
</dbReference>
<dbReference type="GO" id="GO:0008479">
    <property type="term" value="F:tRNA-guanosine(34) queuine transglycosylase activity"/>
    <property type="evidence" value="ECO:0007669"/>
    <property type="project" value="UniProtKB-UniRule"/>
</dbReference>
<evidence type="ECO:0000256" key="1">
    <source>
        <dbReference type="ARBA" id="ARBA00022676"/>
    </source>
</evidence>
<feature type="region of interest" description="RNA binding" evidence="6">
    <location>
        <begin position="279"/>
        <end position="285"/>
    </location>
</feature>
<protein>
    <recommendedName>
        <fullName evidence="6">Queuine tRNA-ribosyltransferase catalytic subunit 1</fullName>
        <ecNumber evidence="6">2.4.2.64</ecNumber>
    </recommendedName>
    <alternativeName>
        <fullName evidence="6">Guanine insertion enzyme</fullName>
    </alternativeName>
    <alternativeName>
        <fullName evidence="6">tRNA-guanine transglycosylase</fullName>
    </alternativeName>
</protein>
<feature type="binding site" evidence="6">
    <location>
        <position position="338"/>
    </location>
    <ligand>
        <name>Zn(2+)</name>
        <dbReference type="ChEBI" id="CHEBI:29105"/>
    </ligand>
</feature>
<dbReference type="AlphaFoldDB" id="A0A6G0W6A7"/>
<comment type="caution">
    <text evidence="8">The sequence shown here is derived from an EMBL/GenBank/DDBJ whole genome shotgun (WGS) entry which is preliminary data.</text>
</comment>
<keyword evidence="5 6" id="KW-0862">Zinc</keyword>
<keyword evidence="2 6" id="KW-0808">Transferase</keyword>
<feature type="binding site" evidence="6">
    <location>
        <begin position="105"/>
        <end position="109"/>
    </location>
    <ligand>
        <name>substrate</name>
    </ligand>
</feature>
<feature type="binding site" evidence="6">
    <location>
        <position position="203"/>
    </location>
    <ligand>
        <name>substrate</name>
    </ligand>
</feature>
<dbReference type="Proteomes" id="UP000481153">
    <property type="component" value="Unassembled WGS sequence"/>
</dbReference>
<keyword evidence="4 6" id="KW-0479">Metal-binding</keyword>
<dbReference type="InterPro" id="IPR002616">
    <property type="entry name" value="tRNA_ribo_trans-like"/>
</dbReference>
<feature type="binding site" evidence="6">
    <location>
        <position position="341"/>
    </location>
    <ligand>
        <name>Zn(2+)</name>
        <dbReference type="ChEBI" id="CHEBI:29105"/>
    </ligand>
</feature>
<dbReference type="PANTHER" id="PTHR43530">
    <property type="entry name" value="QUEUINE TRNA-RIBOSYLTRANSFERASE CATALYTIC SUBUNIT 1"/>
    <property type="match status" value="1"/>
</dbReference>
<proteinExistence type="inferred from homology"/>
<keyword evidence="1 6" id="KW-0328">Glycosyltransferase</keyword>
<dbReference type="GO" id="GO:0006400">
    <property type="term" value="P:tRNA modification"/>
    <property type="evidence" value="ECO:0007669"/>
    <property type="project" value="InterPro"/>
</dbReference>
<dbReference type="Gene3D" id="3.20.20.105">
    <property type="entry name" value="Queuine tRNA-ribosyltransferase-like"/>
    <property type="match status" value="1"/>
</dbReference>
<feature type="binding site" evidence="6">
    <location>
        <position position="159"/>
    </location>
    <ligand>
        <name>substrate</name>
    </ligand>
</feature>
<feature type="binding site" evidence="6">
    <location>
        <position position="248"/>
    </location>
    <ligand>
        <name>substrate</name>
    </ligand>
</feature>
<evidence type="ECO:0000256" key="4">
    <source>
        <dbReference type="ARBA" id="ARBA00022723"/>
    </source>
</evidence>
<comment type="function">
    <text evidence="6">Catalytic subunit of the queuine tRNA-ribosyltransferase (TGT) that catalyzes the base-exchange of a guanine (G) residue with queuine (Q) at position 34 (anticodon wobble position) in tRNAs with GU(N) anticodons (tRNA-Asp, -Asn, -His and -Tyr), resulting in the hypermodified nucleoside queuosine (7-(((4,5-cis-dihydroxy-2-cyclopenten-1-yl)amino)methyl)-7-deazaguanosine). Catalysis occurs through a double-displacement mechanism. The nucleophile active site attacks the C1' of nucleotide 34 to detach the guanine base from the RNA, forming a covalent enzyme-RNA intermediate. The proton acceptor active site deprotonates the incoming queuine, allowing a nucleophilic attack on the C1' of the ribose to form the product.</text>
</comment>
<comment type="similarity">
    <text evidence="6">Belongs to the queuine tRNA-ribosyltransferase family.</text>
</comment>
<feature type="binding site" evidence="6">
    <location>
        <position position="336"/>
    </location>
    <ligand>
        <name>Zn(2+)</name>
        <dbReference type="ChEBI" id="CHEBI:29105"/>
    </ligand>
</feature>
<evidence type="ECO:0000256" key="3">
    <source>
        <dbReference type="ARBA" id="ARBA00022694"/>
    </source>
</evidence>
<feature type="binding site" evidence="6">
    <location>
        <position position="367"/>
    </location>
    <ligand>
        <name>Zn(2+)</name>
        <dbReference type="ChEBI" id="CHEBI:29105"/>
    </ligand>
</feature>